<protein>
    <submittedName>
        <fullName evidence="2">Uncharacterized protein</fullName>
    </submittedName>
</protein>
<dbReference type="EMBL" id="MN739897">
    <property type="protein sequence ID" value="QHT76542.1"/>
    <property type="molecule type" value="Genomic_DNA"/>
</dbReference>
<dbReference type="AlphaFoldDB" id="A0A6C0H7I6"/>
<feature type="transmembrane region" description="Helical" evidence="1">
    <location>
        <begin position="7"/>
        <end position="28"/>
    </location>
</feature>
<evidence type="ECO:0000313" key="2">
    <source>
        <dbReference type="EMBL" id="QHT76542.1"/>
    </source>
</evidence>
<name>A0A6C0H7I6_9ZZZZ</name>
<organism evidence="2">
    <name type="scientific">viral metagenome</name>
    <dbReference type="NCBI Taxonomy" id="1070528"/>
    <lineage>
        <taxon>unclassified sequences</taxon>
        <taxon>metagenomes</taxon>
        <taxon>organismal metagenomes</taxon>
    </lineage>
</organism>
<proteinExistence type="predicted"/>
<keyword evidence="1" id="KW-0472">Membrane</keyword>
<keyword evidence="1" id="KW-0812">Transmembrane</keyword>
<sequence length="29" mass="3572">MSNNKHVIILNTVIINCIYLFFFNYNIFY</sequence>
<reference evidence="2" key="1">
    <citation type="journal article" date="2020" name="Nature">
        <title>Giant virus diversity and host interactions through global metagenomics.</title>
        <authorList>
            <person name="Schulz F."/>
            <person name="Roux S."/>
            <person name="Paez-Espino D."/>
            <person name="Jungbluth S."/>
            <person name="Walsh D.A."/>
            <person name="Denef V.J."/>
            <person name="McMahon K.D."/>
            <person name="Konstantinidis K.T."/>
            <person name="Eloe-Fadrosh E.A."/>
            <person name="Kyrpides N.C."/>
            <person name="Woyke T."/>
        </authorList>
    </citation>
    <scope>NUCLEOTIDE SEQUENCE</scope>
    <source>
        <strain evidence="2">GVMAG-M-3300023179-82</strain>
    </source>
</reference>
<evidence type="ECO:0000256" key="1">
    <source>
        <dbReference type="SAM" id="Phobius"/>
    </source>
</evidence>
<accession>A0A6C0H7I6</accession>
<keyword evidence="1" id="KW-1133">Transmembrane helix</keyword>